<dbReference type="SUPFAM" id="SSF50969">
    <property type="entry name" value="YVTN repeat-like/Quinoprotein amine dehydrogenase"/>
    <property type="match status" value="1"/>
</dbReference>
<organism evidence="3 4">
    <name type="scientific">Martelella mediterranea DSM 17316</name>
    <dbReference type="NCBI Taxonomy" id="1122214"/>
    <lineage>
        <taxon>Bacteria</taxon>
        <taxon>Pseudomonadati</taxon>
        <taxon>Pseudomonadota</taxon>
        <taxon>Alphaproteobacteria</taxon>
        <taxon>Hyphomicrobiales</taxon>
        <taxon>Aurantimonadaceae</taxon>
        <taxon>Martelella</taxon>
    </lineage>
</organism>
<dbReference type="PANTHER" id="PTHR37957">
    <property type="entry name" value="BLR7070 PROTEIN"/>
    <property type="match status" value="1"/>
</dbReference>
<dbReference type="Pfam" id="PF13449">
    <property type="entry name" value="Phytase-like"/>
    <property type="match status" value="1"/>
</dbReference>
<dbReference type="Proteomes" id="UP000191135">
    <property type="component" value="Chromosome"/>
</dbReference>
<dbReference type="AlphaFoldDB" id="A0A1U9Z517"/>
<proteinExistence type="predicted"/>
<dbReference type="eggNOG" id="COG4222">
    <property type="taxonomic scope" value="Bacteria"/>
</dbReference>
<dbReference type="RefSeq" id="WP_018066362.1">
    <property type="nucleotide sequence ID" value="NZ_AQWH01000022.1"/>
</dbReference>
<evidence type="ECO:0000313" key="3">
    <source>
        <dbReference type="EMBL" id="AQZ52766.1"/>
    </source>
</evidence>
<feature type="domain" description="Phytase-like" evidence="2">
    <location>
        <begin position="60"/>
        <end position="358"/>
    </location>
</feature>
<sequence length="379" mass="40292" precursor="true">MKSLLSATALIAVLAAGAHAAEIGETIAVDCPINDCDAPVSLTFAGEFAIDTGTMVDGVEFGGISGIDCDAATGRYVAISDDRSQKAPARFYELDIRSSADGIEDVSVVRTVTLKDEDGSPFAEKTVDPEQIRLFGDNLIWSSEGDGKAMIAPFVRITSTDGDFVRAFTLPEGFAPSEDHATGIRNNNAFESIAVLPEGDVLVANEAALYQDGPASSLTTASPSRIVRYDAETGEPMAQYIYMIDPIPHAPVDGGAWNDNGLSDMMPLDDTRLLVSERSFAENRGFTIRIFMIDLDGATDVSAIASLADSEETIVPVAKTQILDLGAIGLAPDNIEAMTIGRSEDGTPLLLLASDNNFNAEQKTQFLAFRIESLPGLNR</sequence>
<protein>
    <recommendedName>
        <fullName evidence="2">Phytase-like domain-containing protein</fullName>
    </recommendedName>
</protein>
<gene>
    <name evidence="3" type="ORF">Mame_03461</name>
</gene>
<evidence type="ECO:0000259" key="2">
    <source>
        <dbReference type="Pfam" id="PF13449"/>
    </source>
</evidence>
<dbReference type="PANTHER" id="PTHR37957:SF1">
    <property type="entry name" value="PHYTASE-LIKE DOMAIN-CONTAINING PROTEIN"/>
    <property type="match status" value="1"/>
</dbReference>
<reference evidence="3 4" key="1">
    <citation type="submission" date="2017-03" db="EMBL/GenBank/DDBJ databases">
        <title>Foreign affairs: Plasmid Transfer between Roseobacters and Rhizobia.</title>
        <authorList>
            <person name="Bartling P."/>
            <person name="Bunk B."/>
            <person name="Overmann J."/>
            <person name="Brinkmann H."/>
            <person name="Petersen J."/>
        </authorList>
    </citation>
    <scope>NUCLEOTIDE SEQUENCE [LARGE SCALE GENOMIC DNA]</scope>
    <source>
        <strain evidence="3 4">MACL11</strain>
    </source>
</reference>
<feature type="signal peptide" evidence="1">
    <location>
        <begin position="1"/>
        <end position="20"/>
    </location>
</feature>
<dbReference type="STRING" id="1122214.Mame_03461"/>
<feature type="chain" id="PRO_5010730162" description="Phytase-like domain-containing protein" evidence="1">
    <location>
        <begin position="21"/>
        <end position="379"/>
    </location>
</feature>
<dbReference type="OrthoDB" id="9798539at2"/>
<dbReference type="InterPro" id="IPR027372">
    <property type="entry name" value="Phytase-like_dom"/>
</dbReference>
<accession>A0A1U9Z517</accession>
<dbReference type="KEGG" id="mmed:Mame_03461"/>
<dbReference type="InterPro" id="IPR011044">
    <property type="entry name" value="Quino_amine_DH_bsu"/>
</dbReference>
<name>A0A1U9Z517_9HYPH</name>
<evidence type="ECO:0000313" key="4">
    <source>
        <dbReference type="Proteomes" id="UP000191135"/>
    </source>
</evidence>
<keyword evidence="1" id="KW-0732">Signal</keyword>
<keyword evidence="4" id="KW-1185">Reference proteome</keyword>
<evidence type="ECO:0000256" key="1">
    <source>
        <dbReference type="SAM" id="SignalP"/>
    </source>
</evidence>
<dbReference type="EMBL" id="CP020330">
    <property type="protein sequence ID" value="AQZ52766.1"/>
    <property type="molecule type" value="Genomic_DNA"/>
</dbReference>